<name>A0A2T0UAU6_9SPHI</name>
<dbReference type="EMBL" id="PVTH01000001">
    <property type="protein sequence ID" value="PRY55075.1"/>
    <property type="molecule type" value="Genomic_DNA"/>
</dbReference>
<proteinExistence type="predicted"/>
<comment type="caution">
    <text evidence="1">The sequence shown here is derived from an EMBL/GenBank/DDBJ whole genome shotgun (WGS) entry which is preliminary data.</text>
</comment>
<evidence type="ECO:0000313" key="2">
    <source>
        <dbReference type="Proteomes" id="UP000238034"/>
    </source>
</evidence>
<dbReference type="AlphaFoldDB" id="A0A2T0UAU6"/>
<keyword evidence="2" id="KW-1185">Reference proteome</keyword>
<organism evidence="1 2">
    <name type="scientific">Arcticibacter pallidicorallinus</name>
    <dbReference type="NCBI Taxonomy" id="1259464"/>
    <lineage>
        <taxon>Bacteria</taxon>
        <taxon>Pseudomonadati</taxon>
        <taxon>Bacteroidota</taxon>
        <taxon>Sphingobacteriia</taxon>
        <taxon>Sphingobacteriales</taxon>
        <taxon>Sphingobacteriaceae</taxon>
        <taxon>Arcticibacter</taxon>
    </lineage>
</organism>
<protein>
    <submittedName>
        <fullName evidence="1">Uncharacterized protein</fullName>
    </submittedName>
</protein>
<reference evidence="1 2" key="1">
    <citation type="submission" date="2018-03" db="EMBL/GenBank/DDBJ databases">
        <title>Genomic Encyclopedia of Type Strains, Phase III (KMG-III): the genomes of soil and plant-associated and newly described type strains.</title>
        <authorList>
            <person name="Whitman W."/>
        </authorList>
    </citation>
    <scope>NUCLEOTIDE SEQUENCE [LARGE SCALE GENOMIC DNA]</scope>
    <source>
        <strain evidence="1 2">CGMCC 1.9313</strain>
    </source>
</reference>
<gene>
    <name evidence="1" type="ORF">B0I27_10134</name>
</gene>
<sequence>MYFLEIKYCYIRNVAYINLEAIYQNCFRYTVFGLGAASEIA</sequence>
<accession>A0A2T0UAU6</accession>
<dbReference type="Proteomes" id="UP000238034">
    <property type="component" value="Unassembled WGS sequence"/>
</dbReference>
<evidence type="ECO:0000313" key="1">
    <source>
        <dbReference type="EMBL" id="PRY55075.1"/>
    </source>
</evidence>